<dbReference type="InterPro" id="IPR036938">
    <property type="entry name" value="PAP2/HPO_sf"/>
</dbReference>
<dbReference type="RefSeq" id="WP_239582935.1">
    <property type="nucleotide sequence ID" value="NZ_JAFBED010000006.1"/>
</dbReference>
<protein>
    <recommendedName>
        <fullName evidence="1">Phosphatidic acid phosphatase type 2/haloperoxidase domain-containing protein</fullName>
    </recommendedName>
</protein>
<proteinExistence type="predicted"/>
<dbReference type="SUPFAM" id="SSF48317">
    <property type="entry name" value="Acid phosphatase/Vanadium-dependent haloperoxidase"/>
    <property type="match status" value="1"/>
</dbReference>
<dbReference type="Gene3D" id="1.10.606.20">
    <property type="match status" value="1"/>
</dbReference>
<evidence type="ECO:0000313" key="2">
    <source>
        <dbReference type="EMBL" id="MBM7621223.1"/>
    </source>
</evidence>
<organism evidence="2 3">
    <name type="scientific">Sutcliffiella tianshenii</name>
    <dbReference type="NCBI Taxonomy" id="1463404"/>
    <lineage>
        <taxon>Bacteria</taxon>
        <taxon>Bacillati</taxon>
        <taxon>Bacillota</taxon>
        <taxon>Bacilli</taxon>
        <taxon>Bacillales</taxon>
        <taxon>Bacillaceae</taxon>
        <taxon>Sutcliffiella</taxon>
    </lineage>
</organism>
<evidence type="ECO:0000259" key="1">
    <source>
        <dbReference type="Pfam" id="PF01569"/>
    </source>
</evidence>
<reference evidence="2 3" key="1">
    <citation type="submission" date="2021-01" db="EMBL/GenBank/DDBJ databases">
        <title>Genomic Encyclopedia of Type Strains, Phase IV (KMG-IV): sequencing the most valuable type-strain genomes for metagenomic binning, comparative biology and taxonomic classification.</title>
        <authorList>
            <person name="Goeker M."/>
        </authorList>
    </citation>
    <scope>NUCLEOTIDE SEQUENCE [LARGE SCALE GENOMIC DNA]</scope>
    <source>
        <strain evidence="2 3">DSM 25879</strain>
    </source>
</reference>
<dbReference type="PANTHER" id="PTHR34599:SF1">
    <property type="entry name" value="PHOSPHATIDIC ACID PHOSPHATASE TYPE 2_HALOPEROXIDASE DOMAIN-CONTAINING PROTEIN"/>
    <property type="match status" value="1"/>
</dbReference>
<dbReference type="PANTHER" id="PTHR34599">
    <property type="entry name" value="PEROXIDASE-RELATED"/>
    <property type="match status" value="1"/>
</dbReference>
<keyword evidence="3" id="KW-1185">Reference proteome</keyword>
<feature type="domain" description="Phosphatidic acid phosphatase type 2/haloperoxidase" evidence="1">
    <location>
        <begin position="134"/>
        <end position="228"/>
    </location>
</feature>
<evidence type="ECO:0000313" key="3">
    <source>
        <dbReference type="Proteomes" id="UP000737402"/>
    </source>
</evidence>
<name>A0ABS2P3N9_9BACI</name>
<accession>A0ABS2P3N9</accession>
<comment type="caution">
    <text evidence="2">The sequence shown here is derived from an EMBL/GenBank/DDBJ whole genome shotgun (WGS) entry which is preliminary data.</text>
</comment>
<gene>
    <name evidence="2" type="ORF">JOC95_003096</name>
</gene>
<sequence>MLMRTVYRRWSEYPYQGEQVPPRGAPESGYWPMFFFRRESDGRFIDPFGRPIQWQIKNPLDINWESELQLVEQTRLAITPQQIQSAQYWATGEFTAKFSRLIYELGTKYPKGSPSIARMQGFYQAAMNDVFVISWYLKYLWDVARPNQYGRSFSPVLDTPRFPAYPSAHAVIAGASEVIISYFFPQEAANLKSIAEDAAVSRLYAGVHFKADNDEGLRLGRQIGGYVVELMKGQNINL</sequence>
<dbReference type="InterPro" id="IPR052559">
    <property type="entry name" value="V-haloperoxidase"/>
</dbReference>
<dbReference type="InterPro" id="IPR000326">
    <property type="entry name" value="PAP2/HPO"/>
</dbReference>
<dbReference type="Pfam" id="PF01569">
    <property type="entry name" value="PAP2"/>
    <property type="match status" value="1"/>
</dbReference>
<dbReference type="Proteomes" id="UP000737402">
    <property type="component" value="Unassembled WGS sequence"/>
</dbReference>
<dbReference type="EMBL" id="JAFBED010000006">
    <property type="protein sequence ID" value="MBM7621223.1"/>
    <property type="molecule type" value="Genomic_DNA"/>
</dbReference>
<dbReference type="CDD" id="cd03398">
    <property type="entry name" value="PAP2_haloperoxidase"/>
    <property type="match status" value="1"/>
</dbReference>